<dbReference type="PANTHER" id="PTHR45138">
    <property type="entry name" value="REGULATORY COMPONENTS OF SENSORY TRANSDUCTION SYSTEM"/>
    <property type="match status" value="1"/>
</dbReference>
<dbReference type="GO" id="GO:0052621">
    <property type="term" value="F:diguanylate cyclase activity"/>
    <property type="evidence" value="ECO:0007669"/>
    <property type="project" value="UniProtKB-EC"/>
</dbReference>
<dbReference type="Proteomes" id="UP000283474">
    <property type="component" value="Chromosome"/>
</dbReference>
<dbReference type="SMART" id="SM00267">
    <property type="entry name" value="GGDEF"/>
    <property type="match status" value="1"/>
</dbReference>
<keyword evidence="5" id="KW-1185">Reference proteome</keyword>
<proteinExistence type="predicted"/>
<name>A0A410GFE6_9BURK</name>
<dbReference type="InterPro" id="IPR050469">
    <property type="entry name" value="Diguanylate_Cyclase"/>
</dbReference>
<dbReference type="InterPro" id="IPR000160">
    <property type="entry name" value="GGDEF_dom"/>
</dbReference>
<dbReference type="SUPFAM" id="SSF55073">
    <property type="entry name" value="Nucleotide cyclase"/>
    <property type="match status" value="1"/>
</dbReference>
<sequence length="339" mass="37230">MSVNNESPGFEARANILASEALGAQLKVLQLFLPTSGWLISWQEQANWNIVVAQGVFTEVPADHTFDLLDNGWGDASCIDRFYYRRVMPDEMPMFGEKPRAGSPCYLIMANLKDPDGIHVGRVLGFSHDEPGAVLLLGAPKLFLCLTAMAFTVALRKELRAAEKMVVAMQRDAFIDPLTGVLNRAGWVDRLSQIATQSQRTDDDAAIVVLDLDFLKVVNDTRGHAAGDDLLRRTAQTISSVLRATDAVGRLGGDEFGVVVQHATPDMAAALLGRLKQALAQVDIKISIGMALMSEAGSLKKTVHLADERMYQEKRRKPTPARNRIDIDRTLANTKNTFN</sequence>
<dbReference type="OrthoDB" id="5571399at2"/>
<accession>A0A410GFE6</accession>
<evidence type="ECO:0000313" key="5">
    <source>
        <dbReference type="Proteomes" id="UP000283474"/>
    </source>
</evidence>
<dbReference type="Pfam" id="PF00990">
    <property type="entry name" value="GGDEF"/>
    <property type="match status" value="1"/>
</dbReference>
<dbReference type="EMBL" id="CP022987">
    <property type="protein sequence ID" value="QAA94975.1"/>
    <property type="molecule type" value="Genomic_DNA"/>
</dbReference>
<dbReference type="RefSeq" id="WP_128355967.1">
    <property type="nucleotide sequence ID" value="NZ_CP022987.1"/>
</dbReference>
<dbReference type="InterPro" id="IPR043128">
    <property type="entry name" value="Rev_trsase/Diguanyl_cyclase"/>
</dbReference>
<dbReference type="PANTHER" id="PTHR45138:SF9">
    <property type="entry name" value="DIGUANYLATE CYCLASE DGCM-RELATED"/>
    <property type="match status" value="1"/>
</dbReference>
<dbReference type="InterPro" id="IPR029787">
    <property type="entry name" value="Nucleotide_cyclase"/>
</dbReference>
<gene>
    <name evidence="4" type="ORF">CKA81_14770</name>
</gene>
<evidence type="ECO:0000256" key="1">
    <source>
        <dbReference type="ARBA" id="ARBA00012528"/>
    </source>
</evidence>
<protein>
    <recommendedName>
        <fullName evidence="1">diguanylate cyclase</fullName>
        <ecNumber evidence="1">2.7.7.65</ecNumber>
    </recommendedName>
</protein>
<organism evidence="4 5">
    <name type="scientific">Pollutimonas thiosulfatoxidans</name>
    <dbReference type="NCBI Taxonomy" id="2028345"/>
    <lineage>
        <taxon>Bacteria</taxon>
        <taxon>Pseudomonadati</taxon>
        <taxon>Pseudomonadota</taxon>
        <taxon>Betaproteobacteria</taxon>
        <taxon>Burkholderiales</taxon>
        <taxon>Alcaligenaceae</taxon>
        <taxon>Pollutimonas</taxon>
    </lineage>
</organism>
<evidence type="ECO:0000259" key="3">
    <source>
        <dbReference type="PROSITE" id="PS50887"/>
    </source>
</evidence>
<dbReference type="CDD" id="cd01949">
    <property type="entry name" value="GGDEF"/>
    <property type="match status" value="1"/>
</dbReference>
<dbReference type="NCBIfam" id="TIGR00254">
    <property type="entry name" value="GGDEF"/>
    <property type="match status" value="1"/>
</dbReference>
<evidence type="ECO:0000256" key="2">
    <source>
        <dbReference type="ARBA" id="ARBA00034247"/>
    </source>
</evidence>
<feature type="domain" description="GGDEF" evidence="3">
    <location>
        <begin position="203"/>
        <end position="330"/>
    </location>
</feature>
<dbReference type="Gene3D" id="3.30.70.270">
    <property type="match status" value="1"/>
</dbReference>
<dbReference type="KEGG" id="pus:CKA81_14770"/>
<reference evidence="4 5" key="1">
    <citation type="submission" date="2017-08" db="EMBL/GenBank/DDBJ databases">
        <authorList>
            <person name="Park S.-J."/>
            <person name="Kim H."/>
        </authorList>
    </citation>
    <scope>NUCLEOTIDE SEQUENCE [LARGE SCALE GENOMIC DNA]</scope>
    <source>
        <strain evidence="5">ye3</strain>
    </source>
</reference>
<comment type="catalytic activity">
    <reaction evidence="2">
        <text>2 GTP = 3',3'-c-di-GMP + 2 diphosphate</text>
        <dbReference type="Rhea" id="RHEA:24898"/>
        <dbReference type="ChEBI" id="CHEBI:33019"/>
        <dbReference type="ChEBI" id="CHEBI:37565"/>
        <dbReference type="ChEBI" id="CHEBI:58805"/>
        <dbReference type="EC" id="2.7.7.65"/>
    </reaction>
</comment>
<dbReference type="EC" id="2.7.7.65" evidence="1"/>
<dbReference type="AlphaFoldDB" id="A0A410GFE6"/>
<dbReference type="PROSITE" id="PS50887">
    <property type="entry name" value="GGDEF"/>
    <property type="match status" value="1"/>
</dbReference>
<evidence type="ECO:0000313" key="4">
    <source>
        <dbReference type="EMBL" id="QAA94975.1"/>
    </source>
</evidence>